<proteinExistence type="inferred from homology"/>
<dbReference type="AlphaFoldDB" id="A0A501PJN4"/>
<feature type="transmembrane region" description="Helical" evidence="7">
    <location>
        <begin position="76"/>
        <end position="96"/>
    </location>
</feature>
<feature type="transmembrane region" description="Helical" evidence="7">
    <location>
        <begin position="186"/>
        <end position="207"/>
    </location>
</feature>
<gene>
    <name evidence="8" type="ORF">FIV46_09215</name>
</gene>
<evidence type="ECO:0000256" key="2">
    <source>
        <dbReference type="ARBA" id="ARBA00007802"/>
    </source>
</evidence>
<protein>
    <recommendedName>
        <fullName evidence="10">Type IV secretion system protein</fullName>
    </recommendedName>
</protein>
<feature type="compositionally biased region" description="Polar residues" evidence="6">
    <location>
        <begin position="383"/>
        <end position="401"/>
    </location>
</feature>
<evidence type="ECO:0000313" key="8">
    <source>
        <dbReference type="EMBL" id="TPD60221.1"/>
    </source>
</evidence>
<accession>A0A501PJN4</accession>
<comment type="subcellular location">
    <subcellularLocation>
        <location evidence="1">Membrane</location>
        <topology evidence="1">Multi-pass membrane protein</topology>
    </subcellularLocation>
</comment>
<dbReference type="GO" id="GO:0030255">
    <property type="term" value="P:protein secretion by the type IV secretion system"/>
    <property type="evidence" value="ECO:0007669"/>
    <property type="project" value="InterPro"/>
</dbReference>
<keyword evidence="4 7" id="KW-1133">Transmembrane helix</keyword>
<evidence type="ECO:0000256" key="6">
    <source>
        <dbReference type="SAM" id="MobiDB-lite"/>
    </source>
</evidence>
<feature type="transmembrane region" description="Helical" evidence="7">
    <location>
        <begin position="253"/>
        <end position="275"/>
    </location>
</feature>
<dbReference type="EMBL" id="VFIY01000008">
    <property type="protein sequence ID" value="TPD60221.1"/>
    <property type="molecule type" value="Genomic_DNA"/>
</dbReference>
<keyword evidence="3 7" id="KW-0812">Transmembrane</keyword>
<comment type="similarity">
    <text evidence="2">Belongs to the TrbL/VirB6 family.</text>
</comment>
<comment type="caution">
    <text evidence="8">The sequence shown here is derived from an EMBL/GenBank/DDBJ whole genome shotgun (WGS) entry which is preliminary data.</text>
</comment>
<dbReference type="Pfam" id="PF04610">
    <property type="entry name" value="TrbL"/>
    <property type="match status" value="1"/>
</dbReference>
<sequence length="414" mass="43677">MTATCPAFSGDVTSRLDLLLATLDCHIRVGVDGAYGRLFGAGSAFQPVLTACLTLFLAFFAFRLLSGRSRISLSGLLPRIILLGVILTLITSWSAYHTLFYRVLTDGPDELVSLLLGKGENAITFSTLLQQSFDRMLSVAASLGNESVSPYTGNLLSTGTLLWIDALVLMLTTLGALIIAKLALGLLLALGPLFILLALFAGTRGLFTGWLKLSFVFALMPLVVTLLGRMMLEAISPLMSSLNTMGMFSVTGTVSPVILLTIATFIYVILLYVVLRSAHSLTSAWHFPFSSKDRQETPAGTAADVPFSPSAATRPEPGNVQSASHQVAAPAAASRGIDTLIAGLSANLPAPVTEISSRTVDQPAPALGNLSASAAVAPGLLRSTISGRASDRAQQTRTSAPRATRKTSPRISRK</sequence>
<name>A0A501PJN4_9PROT</name>
<evidence type="ECO:0000256" key="7">
    <source>
        <dbReference type="SAM" id="Phobius"/>
    </source>
</evidence>
<dbReference type="Proteomes" id="UP000319148">
    <property type="component" value="Unassembled WGS sequence"/>
</dbReference>
<keyword evidence="9" id="KW-1185">Reference proteome</keyword>
<dbReference type="RefSeq" id="WP_139940631.1">
    <property type="nucleotide sequence ID" value="NZ_JBHSYP010000027.1"/>
</dbReference>
<keyword evidence="5 7" id="KW-0472">Membrane</keyword>
<feature type="region of interest" description="Disordered" evidence="6">
    <location>
        <begin position="296"/>
        <end position="327"/>
    </location>
</feature>
<feature type="transmembrane region" description="Helical" evidence="7">
    <location>
        <begin position="213"/>
        <end position="232"/>
    </location>
</feature>
<reference evidence="9" key="1">
    <citation type="submission" date="2019-06" db="EMBL/GenBank/DDBJ databases">
        <title>The complete genome of Emcibacter congregatus ZYLT.</title>
        <authorList>
            <person name="Zhao Z."/>
        </authorList>
    </citation>
    <scope>NUCLEOTIDE SEQUENCE [LARGE SCALE GENOMIC DNA]</scope>
    <source>
        <strain evidence="9">MCCC 1A06723</strain>
    </source>
</reference>
<evidence type="ECO:0000256" key="5">
    <source>
        <dbReference type="ARBA" id="ARBA00023136"/>
    </source>
</evidence>
<dbReference type="InterPro" id="IPR007688">
    <property type="entry name" value="Conjugal_tfr_TrbL/VirB6"/>
</dbReference>
<dbReference type="GO" id="GO:0016020">
    <property type="term" value="C:membrane"/>
    <property type="evidence" value="ECO:0007669"/>
    <property type="project" value="UniProtKB-SubCell"/>
</dbReference>
<evidence type="ECO:0008006" key="10">
    <source>
        <dbReference type="Google" id="ProtNLM"/>
    </source>
</evidence>
<dbReference type="OrthoDB" id="7400974at2"/>
<evidence type="ECO:0000256" key="4">
    <source>
        <dbReference type="ARBA" id="ARBA00022989"/>
    </source>
</evidence>
<feature type="region of interest" description="Disordered" evidence="6">
    <location>
        <begin position="383"/>
        <end position="414"/>
    </location>
</feature>
<feature type="transmembrane region" description="Helical" evidence="7">
    <location>
        <begin position="44"/>
        <end position="64"/>
    </location>
</feature>
<evidence type="ECO:0000256" key="3">
    <source>
        <dbReference type="ARBA" id="ARBA00022692"/>
    </source>
</evidence>
<evidence type="ECO:0000313" key="9">
    <source>
        <dbReference type="Proteomes" id="UP000319148"/>
    </source>
</evidence>
<feature type="compositionally biased region" description="Basic residues" evidence="6">
    <location>
        <begin position="403"/>
        <end position="414"/>
    </location>
</feature>
<organism evidence="8 9">
    <name type="scientific">Emcibacter nanhaiensis</name>
    <dbReference type="NCBI Taxonomy" id="1505037"/>
    <lineage>
        <taxon>Bacteria</taxon>
        <taxon>Pseudomonadati</taxon>
        <taxon>Pseudomonadota</taxon>
        <taxon>Alphaproteobacteria</taxon>
        <taxon>Emcibacterales</taxon>
        <taxon>Emcibacteraceae</taxon>
        <taxon>Emcibacter</taxon>
    </lineage>
</organism>
<evidence type="ECO:0000256" key="1">
    <source>
        <dbReference type="ARBA" id="ARBA00004141"/>
    </source>
</evidence>